<feature type="region of interest" description="Disordered" evidence="1">
    <location>
        <begin position="142"/>
        <end position="190"/>
    </location>
</feature>
<dbReference type="AlphaFoldDB" id="A0AAD4IK42"/>
<proteinExistence type="predicted"/>
<protein>
    <submittedName>
        <fullName evidence="2">Uncharacterized protein</fullName>
    </submittedName>
</protein>
<feature type="compositionally biased region" description="Low complexity" evidence="1">
    <location>
        <begin position="154"/>
        <end position="169"/>
    </location>
</feature>
<reference evidence="2" key="1">
    <citation type="submission" date="2021-07" db="EMBL/GenBank/DDBJ databases">
        <title>Genome Resource of American Ginseng Black Spot Pathogen Alternaria panax.</title>
        <authorList>
            <person name="Qiu C."/>
            <person name="Wang W."/>
            <person name="Liu Z."/>
        </authorList>
    </citation>
    <scope>NUCLEOTIDE SEQUENCE</scope>
    <source>
        <strain evidence="2">BNCC115425</strain>
    </source>
</reference>
<dbReference type="EMBL" id="JAANER010000001">
    <property type="protein sequence ID" value="KAG9195935.1"/>
    <property type="molecule type" value="Genomic_DNA"/>
</dbReference>
<comment type="caution">
    <text evidence="2">The sequence shown here is derived from an EMBL/GenBank/DDBJ whole genome shotgun (WGS) entry which is preliminary data.</text>
</comment>
<name>A0AAD4IK42_9PLEO</name>
<gene>
    <name evidence="2" type="ORF">G6011_01056</name>
</gene>
<evidence type="ECO:0000313" key="2">
    <source>
        <dbReference type="EMBL" id="KAG9195935.1"/>
    </source>
</evidence>
<organism evidence="2 3">
    <name type="scientific">Alternaria panax</name>
    <dbReference type="NCBI Taxonomy" id="48097"/>
    <lineage>
        <taxon>Eukaryota</taxon>
        <taxon>Fungi</taxon>
        <taxon>Dikarya</taxon>
        <taxon>Ascomycota</taxon>
        <taxon>Pezizomycotina</taxon>
        <taxon>Dothideomycetes</taxon>
        <taxon>Pleosporomycetidae</taxon>
        <taxon>Pleosporales</taxon>
        <taxon>Pleosporineae</taxon>
        <taxon>Pleosporaceae</taxon>
        <taxon>Alternaria</taxon>
        <taxon>Alternaria sect. Panax</taxon>
    </lineage>
</organism>
<keyword evidence="3" id="KW-1185">Reference proteome</keyword>
<dbReference type="Proteomes" id="UP001199106">
    <property type="component" value="Unassembled WGS sequence"/>
</dbReference>
<evidence type="ECO:0000313" key="3">
    <source>
        <dbReference type="Proteomes" id="UP001199106"/>
    </source>
</evidence>
<accession>A0AAD4IK42</accession>
<evidence type="ECO:0000256" key="1">
    <source>
        <dbReference type="SAM" id="MobiDB-lite"/>
    </source>
</evidence>
<sequence length="234" mass="25430">MPSKARERGLGYRFTYLDENGFEYALCIDQNGMAVPVADSQGHGEQRGGGHGEMGGGIMMGGVMEAPAAGPQGAGNMMGGGMMGGSNAMAPGHIDGGHRRARYGEMGEGIRMGLNDIRNFEYDPKLRGRANAEQWMRLSRQMREHDQRGQGHGQPFAQQQAPDVQQAPADGSDRPPFVNPFKTALPQGSYGKRGYVAGQEAIEVSDHGRRYDDPYTSWNMLRSLEQLRRQNGGG</sequence>